<feature type="transmembrane region" description="Helical" evidence="1">
    <location>
        <begin position="31"/>
        <end position="53"/>
    </location>
</feature>
<organism evidence="2 3">
    <name type="scientific">Methanobacterium spitsbergense</name>
    <dbReference type="NCBI Taxonomy" id="2874285"/>
    <lineage>
        <taxon>Archaea</taxon>
        <taxon>Methanobacteriati</taxon>
        <taxon>Methanobacteriota</taxon>
        <taxon>Methanomada group</taxon>
        <taxon>Methanobacteria</taxon>
        <taxon>Methanobacteriales</taxon>
        <taxon>Methanobacteriaceae</taxon>
        <taxon>Methanobacterium</taxon>
    </lineage>
</organism>
<sequence length="160" mass="18122">MPDWITHIAVAWTLCRILSFKFKEFDASNTMIVIAGALIPDLVKVVLGLKLIGVDAYEYLSPIHLPMGSIIVAGIISLFFQEKKKTFMFLGLGVLTHYSLDLILEHVSGGIYLFYPFSWWQWQLEITNSSDYLITTLALCIAGFVYLIGREIDRIPKKSC</sequence>
<dbReference type="RefSeq" id="WP_223792631.1">
    <property type="nucleotide sequence ID" value="NZ_JAIOUQ010000017.1"/>
</dbReference>
<evidence type="ECO:0000313" key="3">
    <source>
        <dbReference type="Proteomes" id="UP000825933"/>
    </source>
</evidence>
<keyword evidence="1" id="KW-1133">Transmembrane helix</keyword>
<keyword evidence="2" id="KW-0378">Hydrolase</keyword>
<dbReference type="EMBL" id="JAIOUQ010000017">
    <property type="protein sequence ID" value="MBZ2167096.1"/>
    <property type="molecule type" value="Genomic_DNA"/>
</dbReference>
<accession>A0A8T5UYU5</accession>
<keyword evidence="3" id="KW-1185">Reference proteome</keyword>
<reference evidence="3" key="1">
    <citation type="journal article" date="2022" name="Microbiol. Resour. Announc.">
        <title>Draft Genome Sequence of a Methanogenic Archaeon from West Spitsbergen Permafrost.</title>
        <authorList>
            <person name="Trubitsyn V."/>
            <person name="Rivkina E."/>
            <person name="Shcherbakova V."/>
        </authorList>
    </citation>
    <scope>NUCLEOTIDE SEQUENCE [LARGE SCALE GENOMIC DNA]</scope>
    <source>
        <strain evidence="3">VT</strain>
    </source>
</reference>
<feature type="transmembrane region" description="Helical" evidence="1">
    <location>
        <begin position="132"/>
        <end position="149"/>
    </location>
</feature>
<dbReference type="GO" id="GO:0016787">
    <property type="term" value="F:hydrolase activity"/>
    <property type="evidence" value="ECO:0007669"/>
    <property type="project" value="UniProtKB-KW"/>
</dbReference>
<dbReference type="Pfam" id="PF04307">
    <property type="entry name" value="YdjM"/>
    <property type="match status" value="1"/>
</dbReference>
<protein>
    <submittedName>
        <fullName evidence="2">Metal-dependent hydrolase</fullName>
    </submittedName>
</protein>
<evidence type="ECO:0000313" key="2">
    <source>
        <dbReference type="EMBL" id="MBZ2167096.1"/>
    </source>
</evidence>
<gene>
    <name evidence="2" type="ORF">K8N75_13710</name>
</gene>
<comment type="caution">
    <text evidence="2">The sequence shown here is derived from an EMBL/GenBank/DDBJ whole genome shotgun (WGS) entry which is preliminary data.</text>
</comment>
<name>A0A8T5UYU5_9EURY</name>
<proteinExistence type="predicted"/>
<evidence type="ECO:0000256" key="1">
    <source>
        <dbReference type="SAM" id="Phobius"/>
    </source>
</evidence>
<dbReference type="Proteomes" id="UP000825933">
    <property type="component" value="Unassembled WGS sequence"/>
</dbReference>
<dbReference type="InterPro" id="IPR007404">
    <property type="entry name" value="YdjM-like"/>
</dbReference>
<feature type="transmembrane region" description="Helical" evidence="1">
    <location>
        <begin position="59"/>
        <end position="80"/>
    </location>
</feature>
<dbReference type="AlphaFoldDB" id="A0A8T5UYU5"/>
<keyword evidence="1" id="KW-0472">Membrane</keyword>
<feature type="transmembrane region" description="Helical" evidence="1">
    <location>
        <begin position="87"/>
        <end position="112"/>
    </location>
</feature>
<keyword evidence="1" id="KW-0812">Transmembrane</keyword>